<evidence type="ECO:0000313" key="2">
    <source>
        <dbReference type="EMBL" id="KAF2703845.1"/>
    </source>
</evidence>
<proteinExistence type="predicted"/>
<evidence type="ECO:0000313" key="3">
    <source>
        <dbReference type="Proteomes" id="UP000799428"/>
    </source>
</evidence>
<dbReference type="Gene3D" id="2.120.10.70">
    <property type="entry name" value="Fucose-specific lectin"/>
    <property type="match status" value="1"/>
</dbReference>
<keyword evidence="3" id="KW-1185">Reference proteome</keyword>
<sequence length="450" mass="49859">MNHSTSQEQEKVASAPVAEPRILGLKKKTFFLVLALVTLLILGLALGAGLGIGLKKKKSKSENIVQDPFCATHAEYCIGGALNADYYSQKGAFNGSGIALAGESWTKGTRHLFQLFFQHHTGGLRRMAYGVDQKWDGGNASTTIATDVKNGSAISIVQYYEDFGLENCTAHIHLFYISQDNLMKQKIWSNETDKWDEGIVSGMNLAVYDVPSVGMQACWKGNSYGDAKDSDLNKFGNGVDKTIGINLWFPSDDSTFQQYVWYRNAEKWEKLSPWLGKNVYAGVGCYSWEDQSTTSYTMMVNNQNATEIWWKDSDTSLKSEDEHPINSWVNSENGTIPDVYPSTSIGYTNYLYMQMADKSIKGFNLNYTAEDTHSFEDVTITDPAGPVKGLGGTHLTCTSYALSETTGNTTTKLWDSLYIFYQTKGNDITAFTRPFAGGQWTAGNLIIPDE</sequence>
<name>A0A6G1JUB7_9PLEO</name>
<keyword evidence="1" id="KW-0812">Transmembrane</keyword>
<keyword evidence="1" id="KW-0472">Membrane</keyword>
<evidence type="ECO:0000256" key="1">
    <source>
        <dbReference type="SAM" id="Phobius"/>
    </source>
</evidence>
<dbReference type="Proteomes" id="UP000799428">
    <property type="component" value="Unassembled WGS sequence"/>
</dbReference>
<dbReference type="EMBL" id="MU005785">
    <property type="protein sequence ID" value="KAF2703845.1"/>
    <property type="molecule type" value="Genomic_DNA"/>
</dbReference>
<organism evidence="2 3">
    <name type="scientific">Pleomassaria siparia CBS 279.74</name>
    <dbReference type="NCBI Taxonomy" id="1314801"/>
    <lineage>
        <taxon>Eukaryota</taxon>
        <taxon>Fungi</taxon>
        <taxon>Dikarya</taxon>
        <taxon>Ascomycota</taxon>
        <taxon>Pezizomycotina</taxon>
        <taxon>Dothideomycetes</taxon>
        <taxon>Pleosporomycetidae</taxon>
        <taxon>Pleosporales</taxon>
        <taxon>Pleomassariaceae</taxon>
        <taxon>Pleomassaria</taxon>
    </lineage>
</organism>
<dbReference type="AlphaFoldDB" id="A0A6G1JUB7"/>
<dbReference type="SUPFAM" id="SSF89372">
    <property type="entry name" value="Fucose-specific lectin"/>
    <property type="match status" value="1"/>
</dbReference>
<feature type="transmembrane region" description="Helical" evidence="1">
    <location>
        <begin position="30"/>
        <end position="54"/>
    </location>
</feature>
<reference evidence="2" key="1">
    <citation type="journal article" date="2020" name="Stud. Mycol.">
        <title>101 Dothideomycetes genomes: a test case for predicting lifestyles and emergence of pathogens.</title>
        <authorList>
            <person name="Haridas S."/>
            <person name="Albert R."/>
            <person name="Binder M."/>
            <person name="Bloem J."/>
            <person name="Labutti K."/>
            <person name="Salamov A."/>
            <person name="Andreopoulos B."/>
            <person name="Baker S."/>
            <person name="Barry K."/>
            <person name="Bills G."/>
            <person name="Bluhm B."/>
            <person name="Cannon C."/>
            <person name="Castanera R."/>
            <person name="Culley D."/>
            <person name="Daum C."/>
            <person name="Ezra D."/>
            <person name="Gonzalez J."/>
            <person name="Henrissat B."/>
            <person name="Kuo A."/>
            <person name="Liang C."/>
            <person name="Lipzen A."/>
            <person name="Lutzoni F."/>
            <person name="Magnuson J."/>
            <person name="Mondo S."/>
            <person name="Nolan M."/>
            <person name="Ohm R."/>
            <person name="Pangilinan J."/>
            <person name="Park H.-J."/>
            <person name="Ramirez L."/>
            <person name="Alfaro M."/>
            <person name="Sun H."/>
            <person name="Tritt A."/>
            <person name="Yoshinaga Y."/>
            <person name="Zwiers L.-H."/>
            <person name="Turgeon B."/>
            <person name="Goodwin S."/>
            <person name="Spatafora J."/>
            <person name="Crous P."/>
            <person name="Grigoriev I."/>
        </authorList>
    </citation>
    <scope>NUCLEOTIDE SEQUENCE</scope>
    <source>
        <strain evidence="2">CBS 279.74</strain>
    </source>
</reference>
<dbReference type="OrthoDB" id="3923199at2759"/>
<protein>
    <recommendedName>
        <fullName evidence="4">Fucose-specific lectin</fullName>
    </recommendedName>
</protein>
<evidence type="ECO:0008006" key="4">
    <source>
        <dbReference type="Google" id="ProtNLM"/>
    </source>
</evidence>
<accession>A0A6G1JUB7</accession>
<gene>
    <name evidence="2" type="ORF">K504DRAFT_485591</name>
</gene>
<keyword evidence="1" id="KW-1133">Transmembrane helix</keyword>